<gene>
    <name evidence="3" type="ORF">HK099_001683</name>
</gene>
<dbReference type="Proteomes" id="UP001211065">
    <property type="component" value="Unassembled WGS sequence"/>
</dbReference>
<feature type="region of interest" description="Disordered" evidence="1">
    <location>
        <begin position="120"/>
        <end position="147"/>
    </location>
</feature>
<evidence type="ECO:0000259" key="2">
    <source>
        <dbReference type="PROSITE" id="PS50238"/>
    </source>
</evidence>
<comment type="caution">
    <text evidence="3">The sequence shown here is derived from an EMBL/GenBank/DDBJ whole genome shotgun (WGS) entry which is preliminary data.</text>
</comment>
<dbReference type="InterPro" id="IPR008936">
    <property type="entry name" value="Rho_GTPase_activation_prot"/>
</dbReference>
<feature type="compositionally biased region" description="Polar residues" evidence="1">
    <location>
        <begin position="483"/>
        <end position="494"/>
    </location>
</feature>
<feature type="domain" description="Rho-GAP" evidence="2">
    <location>
        <begin position="216"/>
        <end position="420"/>
    </location>
</feature>
<reference evidence="3" key="1">
    <citation type="submission" date="2020-05" db="EMBL/GenBank/DDBJ databases">
        <title>Phylogenomic resolution of chytrid fungi.</title>
        <authorList>
            <person name="Stajich J.E."/>
            <person name="Amses K."/>
            <person name="Simmons R."/>
            <person name="Seto K."/>
            <person name="Myers J."/>
            <person name="Bonds A."/>
            <person name="Quandt C.A."/>
            <person name="Barry K."/>
            <person name="Liu P."/>
            <person name="Grigoriev I."/>
            <person name="Longcore J.E."/>
            <person name="James T.Y."/>
        </authorList>
    </citation>
    <scope>NUCLEOTIDE SEQUENCE</scope>
    <source>
        <strain evidence="3">JEL0476</strain>
    </source>
</reference>
<dbReference type="AlphaFoldDB" id="A0AAD5U7S0"/>
<protein>
    <recommendedName>
        <fullName evidence="2">Rho-GAP domain-containing protein</fullName>
    </recommendedName>
</protein>
<dbReference type="GO" id="GO:0007165">
    <property type="term" value="P:signal transduction"/>
    <property type="evidence" value="ECO:0007669"/>
    <property type="project" value="InterPro"/>
</dbReference>
<evidence type="ECO:0000313" key="3">
    <source>
        <dbReference type="EMBL" id="KAJ3227532.1"/>
    </source>
</evidence>
<dbReference type="PROSITE" id="PS50238">
    <property type="entry name" value="RHOGAP"/>
    <property type="match status" value="1"/>
</dbReference>
<feature type="compositionally biased region" description="Polar residues" evidence="1">
    <location>
        <begin position="132"/>
        <end position="147"/>
    </location>
</feature>
<dbReference type="Gene3D" id="1.10.555.10">
    <property type="entry name" value="Rho GTPase activation protein"/>
    <property type="match status" value="1"/>
</dbReference>
<name>A0AAD5U7S0_9FUNG</name>
<dbReference type="InterPro" id="IPR000198">
    <property type="entry name" value="RhoGAP_dom"/>
</dbReference>
<organism evidence="3 4">
    <name type="scientific">Clydaea vesicula</name>
    <dbReference type="NCBI Taxonomy" id="447962"/>
    <lineage>
        <taxon>Eukaryota</taxon>
        <taxon>Fungi</taxon>
        <taxon>Fungi incertae sedis</taxon>
        <taxon>Chytridiomycota</taxon>
        <taxon>Chytridiomycota incertae sedis</taxon>
        <taxon>Chytridiomycetes</taxon>
        <taxon>Lobulomycetales</taxon>
        <taxon>Lobulomycetaceae</taxon>
        <taxon>Clydaea</taxon>
    </lineage>
</organism>
<dbReference type="Pfam" id="PF00620">
    <property type="entry name" value="RhoGAP"/>
    <property type="match status" value="1"/>
</dbReference>
<dbReference type="SUPFAM" id="SSF48350">
    <property type="entry name" value="GTPase activation domain, GAP"/>
    <property type="match status" value="1"/>
</dbReference>
<evidence type="ECO:0000256" key="1">
    <source>
        <dbReference type="SAM" id="MobiDB-lite"/>
    </source>
</evidence>
<proteinExistence type="predicted"/>
<accession>A0AAD5U7S0</accession>
<dbReference type="SMART" id="SM00324">
    <property type="entry name" value="RhoGAP"/>
    <property type="match status" value="1"/>
</dbReference>
<feature type="region of interest" description="Disordered" evidence="1">
    <location>
        <begin position="452"/>
        <end position="504"/>
    </location>
</feature>
<sequence length="545" mass="62409">MNTPRKRRRGYDYEEEYLDDEMQVDKGKKDLLKTVNDLTISELEEAKMIAAEKLRRVLFVDIDVYSEIENSKFSYEAESSFLCGHGNNSKDIIFPSYPMRDNTQLMDIENNCINFVAEASTRSQEHQKKQQNKIQENHQPQQNRLTRSSHNLNTVYASTDQNSFSTSSLFPINKNVEFTFTIKSKIKNTIFGENFSEVGRPKSQKEINKNVPQELSHLKIYVKAFDNLLIPKEIYYLTNFLLKYGLGKLQGLFEEKGDYEKKKKMAEKIREIGANLVVELLNESDCIELSWILLEILDNCKYPVIPEHLHIIFKGILALNNSSKSKRIPSASVLEPTLNIIKLLRDTMLLFPLKNRQLLQWLVGFLCRLSSTSVAKGFSAAAKQLAQVWGPLLTKKSCSTSTDWSTSLIELLIHAHGLCEAVETDSVLWKINSTFEAEINERLSAIKTPRRTTNHFNMSSPRKTRARSGVGSSLKKKIFINSPKKTPQKSSSRLSKNENMETEVNHELQVSVNSSPNYVLRANSPHIQNKSITRENGSKRLRTNY</sequence>
<evidence type="ECO:0000313" key="4">
    <source>
        <dbReference type="Proteomes" id="UP001211065"/>
    </source>
</evidence>
<keyword evidence="4" id="KW-1185">Reference proteome</keyword>
<feature type="region of interest" description="Disordered" evidence="1">
    <location>
        <begin position="522"/>
        <end position="545"/>
    </location>
</feature>
<dbReference type="EMBL" id="JADGJW010000015">
    <property type="protein sequence ID" value="KAJ3227532.1"/>
    <property type="molecule type" value="Genomic_DNA"/>
</dbReference>
<feature type="compositionally biased region" description="Basic and acidic residues" evidence="1">
    <location>
        <begin position="495"/>
        <end position="504"/>
    </location>
</feature>